<evidence type="ECO:0000313" key="8">
    <source>
        <dbReference type="EMBL" id="CBK22337.2"/>
    </source>
</evidence>
<feature type="transmembrane region" description="Helical" evidence="6">
    <location>
        <begin position="176"/>
        <end position="194"/>
    </location>
</feature>
<dbReference type="GO" id="GO:0016020">
    <property type="term" value="C:membrane"/>
    <property type="evidence" value="ECO:0007669"/>
    <property type="project" value="UniProtKB-SubCell"/>
</dbReference>
<feature type="transmembrane region" description="Helical" evidence="6">
    <location>
        <begin position="107"/>
        <end position="127"/>
    </location>
</feature>
<evidence type="ECO:0000256" key="5">
    <source>
        <dbReference type="SAM" id="MobiDB-lite"/>
    </source>
</evidence>
<keyword evidence="9" id="KW-1185">Reference proteome</keyword>
<dbReference type="RefSeq" id="XP_012896385.1">
    <property type="nucleotide sequence ID" value="XM_013040931.1"/>
</dbReference>
<dbReference type="InterPro" id="IPR050186">
    <property type="entry name" value="TPT_transporter"/>
</dbReference>
<dbReference type="OrthoDB" id="6418713at2759"/>
<evidence type="ECO:0000259" key="7">
    <source>
        <dbReference type="Pfam" id="PF03151"/>
    </source>
</evidence>
<protein>
    <recommendedName>
        <fullName evidence="7">Sugar phosphate transporter domain-containing protein</fullName>
    </recommendedName>
</protein>
<evidence type="ECO:0000313" key="9">
    <source>
        <dbReference type="Proteomes" id="UP000008312"/>
    </source>
</evidence>
<keyword evidence="2 6" id="KW-0812">Transmembrane</keyword>
<dbReference type="PANTHER" id="PTHR11132">
    <property type="entry name" value="SOLUTE CARRIER FAMILY 35"/>
    <property type="match status" value="1"/>
</dbReference>
<sequence length="282" mass="31507">MISSAFYSILIRILFPTYYNARTIEKDEYKRLVMVSLLFIINIILGNVSIKYCSLTLDQIVRCTMPAWTAVTQYVLFKEKLSWKVYITLVPIIGGAMMVCKGEIYGTSFGIAVLLLSCFVSTIKGIITKRLLSTGNKLSPLQLLTINSSLGSVELIPVTLFSESAFFTQFLPNQTIFVYALLLFHGFTAFSLNISNFEATRSTSPLVINITGNVKQVCMILISVVLFHQSLSISSIIGCILTIAGSFWYSVERYNFDNESKKIDPADGSTSDTEPFIKHDEK</sequence>
<dbReference type="OMA" id="DGESHYN"/>
<dbReference type="Pfam" id="PF03151">
    <property type="entry name" value="TPT"/>
    <property type="match status" value="1"/>
</dbReference>
<keyword evidence="3 6" id="KW-1133">Transmembrane helix</keyword>
<dbReference type="InterPro" id="IPR004853">
    <property type="entry name" value="Sugar_P_trans_dom"/>
</dbReference>
<feature type="region of interest" description="Disordered" evidence="5">
    <location>
        <begin position="262"/>
        <end position="282"/>
    </location>
</feature>
<keyword evidence="4 6" id="KW-0472">Membrane</keyword>
<dbReference type="SUPFAM" id="SSF103481">
    <property type="entry name" value="Multidrug resistance efflux transporter EmrE"/>
    <property type="match status" value="2"/>
</dbReference>
<dbReference type="Proteomes" id="UP000008312">
    <property type="component" value="Unassembled WGS sequence"/>
</dbReference>
<feature type="transmembrane region" description="Helical" evidence="6">
    <location>
        <begin position="32"/>
        <end position="50"/>
    </location>
</feature>
<dbReference type="InParanoid" id="D8M364"/>
<evidence type="ECO:0000256" key="6">
    <source>
        <dbReference type="SAM" id="Phobius"/>
    </source>
</evidence>
<accession>D8M364</accession>
<feature type="domain" description="Sugar phosphate transporter" evidence="7">
    <location>
        <begin position="9"/>
        <end position="250"/>
    </location>
</feature>
<evidence type="ECO:0000256" key="3">
    <source>
        <dbReference type="ARBA" id="ARBA00022989"/>
    </source>
</evidence>
<proteinExistence type="predicted"/>
<dbReference type="EMBL" id="FN668650">
    <property type="protein sequence ID" value="CBK22337.2"/>
    <property type="molecule type" value="Genomic_DNA"/>
</dbReference>
<name>D8M364_BLAHO</name>
<feature type="transmembrane region" description="Helical" evidence="6">
    <location>
        <begin position="83"/>
        <end position="100"/>
    </location>
</feature>
<dbReference type="GeneID" id="24922563"/>
<evidence type="ECO:0000256" key="2">
    <source>
        <dbReference type="ARBA" id="ARBA00022692"/>
    </source>
</evidence>
<evidence type="ECO:0000256" key="4">
    <source>
        <dbReference type="ARBA" id="ARBA00023136"/>
    </source>
</evidence>
<organism evidence="8">
    <name type="scientific">Blastocystis hominis</name>
    <dbReference type="NCBI Taxonomy" id="12968"/>
    <lineage>
        <taxon>Eukaryota</taxon>
        <taxon>Sar</taxon>
        <taxon>Stramenopiles</taxon>
        <taxon>Bigyra</taxon>
        <taxon>Opalozoa</taxon>
        <taxon>Opalinata</taxon>
        <taxon>Blastocystidae</taxon>
        <taxon>Blastocystis</taxon>
    </lineage>
</organism>
<evidence type="ECO:0000256" key="1">
    <source>
        <dbReference type="ARBA" id="ARBA00004141"/>
    </source>
</evidence>
<dbReference type="AlphaFoldDB" id="D8M364"/>
<reference evidence="8" key="1">
    <citation type="submission" date="2010-02" db="EMBL/GenBank/DDBJ databases">
        <title>Sequencing and annotation of the Blastocystis hominis genome.</title>
        <authorList>
            <person name="Wincker P."/>
        </authorList>
    </citation>
    <scope>NUCLEOTIDE SEQUENCE</scope>
    <source>
        <strain evidence="8">Singapore isolate B</strain>
    </source>
</reference>
<dbReference type="InterPro" id="IPR037185">
    <property type="entry name" value="EmrE-like"/>
</dbReference>
<feature type="transmembrane region" description="Helical" evidence="6">
    <location>
        <begin position="206"/>
        <end position="227"/>
    </location>
</feature>
<gene>
    <name evidence="8" type="ORF">GSBLH_T00006439001</name>
</gene>
<feature type="transmembrane region" description="Helical" evidence="6">
    <location>
        <begin position="233"/>
        <end position="251"/>
    </location>
</feature>
<comment type="subcellular location">
    <subcellularLocation>
        <location evidence="1">Membrane</location>
        <topology evidence="1">Multi-pass membrane protein</topology>
    </subcellularLocation>
</comment>